<protein>
    <submittedName>
        <fullName evidence="2">Uncharacterized protein</fullName>
    </submittedName>
</protein>
<sequence>IVANRRLHSIAVSIAFLIALITYPLQMFVSFRLLTSKHTSPIYKLIVISGFLGICQFVMHLLTRQLPAFYEFTFIFEFIEE</sequence>
<accession>A0AAN5I1Y0</accession>
<evidence type="ECO:0000313" key="2">
    <source>
        <dbReference type="EMBL" id="GMR48823.1"/>
    </source>
</evidence>
<name>A0AAN5I1Y0_9BILA</name>
<feature type="non-terminal residue" evidence="2">
    <location>
        <position position="1"/>
    </location>
</feature>
<dbReference type="EMBL" id="BTRK01000004">
    <property type="protein sequence ID" value="GMR48823.1"/>
    <property type="molecule type" value="Genomic_DNA"/>
</dbReference>
<feature type="transmembrane region" description="Helical" evidence="1">
    <location>
        <begin position="41"/>
        <end position="62"/>
    </location>
</feature>
<feature type="transmembrane region" description="Helical" evidence="1">
    <location>
        <begin position="7"/>
        <end position="29"/>
    </location>
</feature>
<proteinExistence type="predicted"/>
<keyword evidence="3" id="KW-1185">Reference proteome</keyword>
<evidence type="ECO:0000256" key="1">
    <source>
        <dbReference type="SAM" id="Phobius"/>
    </source>
</evidence>
<feature type="non-terminal residue" evidence="2">
    <location>
        <position position="81"/>
    </location>
</feature>
<evidence type="ECO:0000313" key="3">
    <source>
        <dbReference type="Proteomes" id="UP001328107"/>
    </source>
</evidence>
<keyword evidence="1" id="KW-1133">Transmembrane helix</keyword>
<keyword evidence="1" id="KW-0472">Membrane</keyword>
<gene>
    <name evidence="2" type="ORF">PMAYCL1PPCAC_19018</name>
</gene>
<reference evidence="3" key="1">
    <citation type="submission" date="2022-10" db="EMBL/GenBank/DDBJ databases">
        <title>Genome assembly of Pristionchus species.</title>
        <authorList>
            <person name="Yoshida K."/>
            <person name="Sommer R.J."/>
        </authorList>
    </citation>
    <scope>NUCLEOTIDE SEQUENCE [LARGE SCALE GENOMIC DNA]</scope>
    <source>
        <strain evidence="3">RS5460</strain>
    </source>
</reference>
<comment type="caution">
    <text evidence="2">The sequence shown here is derived from an EMBL/GenBank/DDBJ whole genome shotgun (WGS) entry which is preliminary data.</text>
</comment>
<organism evidence="2 3">
    <name type="scientific">Pristionchus mayeri</name>
    <dbReference type="NCBI Taxonomy" id="1317129"/>
    <lineage>
        <taxon>Eukaryota</taxon>
        <taxon>Metazoa</taxon>
        <taxon>Ecdysozoa</taxon>
        <taxon>Nematoda</taxon>
        <taxon>Chromadorea</taxon>
        <taxon>Rhabditida</taxon>
        <taxon>Rhabditina</taxon>
        <taxon>Diplogasteromorpha</taxon>
        <taxon>Diplogasteroidea</taxon>
        <taxon>Neodiplogasteridae</taxon>
        <taxon>Pristionchus</taxon>
    </lineage>
</organism>
<keyword evidence="1" id="KW-0812">Transmembrane</keyword>
<dbReference type="Proteomes" id="UP001328107">
    <property type="component" value="Unassembled WGS sequence"/>
</dbReference>
<dbReference type="AlphaFoldDB" id="A0AAN5I1Y0"/>